<evidence type="ECO:0000256" key="1">
    <source>
        <dbReference type="ARBA" id="ARBA00004651"/>
    </source>
</evidence>
<proteinExistence type="predicted"/>
<keyword evidence="2" id="KW-1003">Cell membrane</keyword>
<dbReference type="EMBL" id="SRMP02000034">
    <property type="protein sequence ID" value="MFN0292899.1"/>
    <property type="molecule type" value="Genomic_DNA"/>
</dbReference>
<keyword evidence="4 6" id="KW-1133">Transmembrane helix</keyword>
<dbReference type="Proteomes" id="UP001517367">
    <property type="component" value="Unassembled WGS sequence"/>
</dbReference>
<dbReference type="Pfam" id="PF06271">
    <property type="entry name" value="RDD"/>
    <property type="match status" value="1"/>
</dbReference>
<keyword evidence="5 6" id="KW-0472">Membrane</keyword>
<evidence type="ECO:0000256" key="6">
    <source>
        <dbReference type="SAM" id="Phobius"/>
    </source>
</evidence>
<name>A0ABW9JKG2_9SPHI</name>
<feature type="domain" description="RDD" evidence="7">
    <location>
        <begin position="17"/>
        <end position="123"/>
    </location>
</feature>
<evidence type="ECO:0000256" key="2">
    <source>
        <dbReference type="ARBA" id="ARBA00022475"/>
    </source>
</evidence>
<protein>
    <submittedName>
        <fullName evidence="8">RDD family protein</fullName>
    </submittedName>
</protein>
<evidence type="ECO:0000259" key="7">
    <source>
        <dbReference type="Pfam" id="PF06271"/>
    </source>
</evidence>
<reference evidence="8 9" key="1">
    <citation type="submission" date="2024-12" db="EMBL/GenBank/DDBJ databases">
        <authorList>
            <person name="Hu S."/>
        </authorList>
    </citation>
    <scope>NUCLEOTIDE SEQUENCE [LARGE SCALE GENOMIC DNA]</scope>
    <source>
        <strain evidence="8 9">P-25</strain>
    </source>
</reference>
<comment type="caution">
    <text evidence="8">The sequence shown here is derived from an EMBL/GenBank/DDBJ whole genome shotgun (WGS) entry which is preliminary data.</text>
</comment>
<dbReference type="PANTHER" id="PTHR36115:SF4">
    <property type="entry name" value="MEMBRANE PROTEIN"/>
    <property type="match status" value="1"/>
</dbReference>
<sequence length="171" mass="19036">MQQIHLHEELDLDYSRASTGKRFANYLIDALLFYVVAFLLGIVVGFFKPELLPDEDSGILSRIVSLICYGMLMFIIEAACGGKTLGKVITGTKAINSDGSEMSFQKAFIRNIIRCIPFNALSAFGTPCNPWHDAWSNTMVIDEKKLDLQLRKDVFFSELSNQNGAADMASQ</sequence>
<evidence type="ECO:0000313" key="8">
    <source>
        <dbReference type="EMBL" id="MFN0292899.1"/>
    </source>
</evidence>
<feature type="transmembrane region" description="Helical" evidence="6">
    <location>
        <begin position="26"/>
        <end position="47"/>
    </location>
</feature>
<accession>A0ABW9JKG2</accession>
<keyword evidence="9" id="KW-1185">Reference proteome</keyword>
<dbReference type="InterPro" id="IPR010432">
    <property type="entry name" value="RDD"/>
</dbReference>
<evidence type="ECO:0000256" key="4">
    <source>
        <dbReference type="ARBA" id="ARBA00022989"/>
    </source>
</evidence>
<dbReference type="RefSeq" id="WP_138728655.1">
    <property type="nucleotide sequence ID" value="NZ_SRMP02000034.1"/>
</dbReference>
<dbReference type="PANTHER" id="PTHR36115">
    <property type="entry name" value="PROLINE-RICH ANTIGEN HOMOLOG-RELATED"/>
    <property type="match status" value="1"/>
</dbReference>
<keyword evidence="3 6" id="KW-0812">Transmembrane</keyword>
<evidence type="ECO:0000256" key="3">
    <source>
        <dbReference type="ARBA" id="ARBA00022692"/>
    </source>
</evidence>
<organism evidence="8 9">
    <name type="scientific">Pedobacter helvus</name>
    <dbReference type="NCBI Taxonomy" id="2563444"/>
    <lineage>
        <taxon>Bacteria</taxon>
        <taxon>Pseudomonadati</taxon>
        <taxon>Bacteroidota</taxon>
        <taxon>Sphingobacteriia</taxon>
        <taxon>Sphingobacteriales</taxon>
        <taxon>Sphingobacteriaceae</taxon>
        <taxon>Pedobacter</taxon>
    </lineage>
</organism>
<evidence type="ECO:0000256" key="5">
    <source>
        <dbReference type="ARBA" id="ARBA00023136"/>
    </source>
</evidence>
<gene>
    <name evidence="8" type="ORF">E5L68_015995</name>
</gene>
<feature type="transmembrane region" description="Helical" evidence="6">
    <location>
        <begin position="59"/>
        <end position="80"/>
    </location>
</feature>
<comment type="subcellular location">
    <subcellularLocation>
        <location evidence="1">Cell membrane</location>
        <topology evidence="1">Multi-pass membrane protein</topology>
    </subcellularLocation>
</comment>
<evidence type="ECO:0000313" key="9">
    <source>
        <dbReference type="Proteomes" id="UP001517367"/>
    </source>
</evidence>
<dbReference type="InterPro" id="IPR051791">
    <property type="entry name" value="Pra-immunoreactive"/>
</dbReference>